<evidence type="ECO:0000313" key="3">
    <source>
        <dbReference type="EMBL" id="SFS57982.1"/>
    </source>
</evidence>
<feature type="chain" id="PRO_5011796987" evidence="1">
    <location>
        <begin position="27"/>
        <end position="427"/>
    </location>
</feature>
<dbReference type="InterPro" id="IPR013830">
    <property type="entry name" value="SGNH_hydro"/>
</dbReference>
<dbReference type="SUPFAM" id="SSF52266">
    <property type="entry name" value="SGNH hydrolase"/>
    <property type="match status" value="1"/>
</dbReference>
<keyword evidence="4" id="KW-1185">Reference proteome</keyword>
<dbReference type="Gene3D" id="3.40.50.1110">
    <property type="entry name" value="SGNH hydrolase"/>
    <property type="match status" value="1"/>
</dbReference>
<evidence type="ECO:0000259" key="2">
    <source>
        <dbReference type="Pfam" id="PF13472"/>
    </source>
</evidence>
<protein>
    <submittedName>
        <fullName evidence="3">Lysophospholipase L1</fullName>
    </submittedName>
</protein>
<dbReference type="PANTHER" id="PTHR43784">
    <property type="entry name" value="GDSL-LIKE LIPASE/ACYLHYDROLASE, PUTATIVE (AFU_ORTHOLOGUE AFUA_2G00820)-RELATED"/>
    <property type="match status" value="1"/>
</dbReference>
<dbReference type="EMBL" id="FPAB01000002">
    <property type="protein sequence ID" value="SFS57982.1"/>
    <property type="molecule type" value="Genomic_DNA"/>
</dbReference>
<keyword evidence="1" id="KW-0732">Signal</keyword>
<sequence length="427" mass="44380">MRIRGAAPLVLALAALLAPAATAAHAAADRPEASAAGWTGSWSAAPTVPFAAGISAEGFENRTIRQPLRASTGGEQIRVRLSNVYGTGPLTVDALSVARPRGTGGIAPGSSTDVTFGGAASVTVPAGEEVTSDPVAFAVRPDTDVIASLYVAGPTGPTTWHRLANRTVHLSEPGDHREKVTAAQFPDTITSFFFVSGLEVATDGDPGSVVAFGDSLTDGVGSTLDAARSYPSVLARRLGGEVGVLNTGIGANQVVNDTEYGSVGALGRFDQDVLTQPGVRDVIWLEGLNDILGAAYFPDEAPTAEEVIDAYRTIIDRAHDHGLRIIGATLPPFRDAAEWTAEGEAMRQTLNAWIRDESGFDGILDADVVWRDAADPVRLNPAYASGDGLHPNDAGYRALAEAVDLSCLSTGPQVRGALSEREDCTLG</sequence>
<dbReference type="RefSeq" id="WP_093842485.1">
    <property type="nucleotide sequence ID" value="NZ_FPAB01000002.1"/>
</dbReference>
<feature type="signal peptide" evidence="1">
    <location>
        <begin position="1"/>
        <end position="26"/>
    </location>
</feature>
<gene>
    <name evidence="3" type="ORF">SAMN05444716_102567</name>
</gene>
<dbReference type="Pfam" id="PF13472">
    <property type="entry name" value="Lipase_GDSL_2"/>
    <property type="match status" value="1"/>
</dbReference>
<name>A0A1I6R005_9ACTN</name>
<feature type="domain" description="SGNH hydrolase-type esterase" evidence="2">
    <location>
        <begin position="211"/>
        <end position="398"/>
    </location>
</feature>
<dbReference type="STRING" id="1176198.SAMN05444716_102567"/>
<dbReference type="InterPro" id="IPR053140">
    <property type="entry name" value="GDSL_Rv0518-like"/>
</dbReference>
<proteinExistence type="predicted"/>
<accession>A0A1I6R005</accession>
<organism evidence="3 4">
    <name type="scientific">Streptomyces harbinensis</name>
    <dbReference type="NCBI Taxonomy" id="1176198"/>
    <lineage>
        <taxon>Bacteria</taxon>
        <taxon>Bacillati</taxon>
        <taxon>Actinomycetota</taxon>
        <taxon>Actinomycetes</taxon>
        <taxon>Kitasatosporales</taxon>
        <taxon>Streptomycetaceae</taxon>
        <taxon>Streptomyces</taxon>
    </lineage>
</organism>
<dbReference type="InterPro" id="IPR036514">
    <property type="entry name" value="SGNH_hydro_sf"/>
</dbReference>
<reference evidence="4" key="1">
    <citation type="submission" date="2016-10" db="EMBL/GenBank/DDBJ databases">
        <authorList>
            <person name="Varghese N."/>
            <person name="Submissions S."/>
        </authorList>
    </citation>
    <scope>NUCLEOTIDE SEQUENCE [LARGE SCALE GENOMIC DNA]</scope>
    <source>
        <strain evidence="4">CGMCC 4.7047</strain>
    </source>
</reference>
<dbReference type="AlphaFoldDB" id="A0A1I6R005"/>
<dbReference type="PANTHER" id="PTHR43784:SF2">
    <property type="entry name" value="GDSL-LIKE LIPASE_ACYLHYDROLASE, PUTATIVE (AFU_ORTHOLOGUE AFUA_2G00820)-RELATED"/>
    <property type="match status" value="1"/>
</dbReference>
<dbReference type="CDD" id="cd01830">
    <property type="entry name" value="XynE_like"/>
    <property type="match status" value="1"/>
</dbReference>
<evidence type="ECO:0000313" key="4">
    <source>
        <dbReference type="Proteomes" id="UP000198873"/>
    </source>
</evidence>
<evidence type="ECO:0000256" key="1">
    <source>
        <dbReference type="SAM" id="SignalP"/>
    </source>
</evidence>
<dbReference type="Proteomes" id="UP000198873">
    <property type="component" value="Unassembled WGS sequence"/>
</dbReference>